<evidence type="ECO:0000256" key="1">
    <source>
        <dbReference type="ARBA" id="ARBA00007753"/>
    </source>
</evidence>
<comment type="caution">
    <text evidence="2">The sequence shown here is derived from an EMBL/GenBank/DDBJ whole genome shotgun (WGS) entry which is preliminary data.</text>
</comment>
<dbReference type="InterPro" id="IPR040046">
    <property type="entry name" value="FAM228"/>
</dbReference>
<comment type="similarity">
    <text evidence="1">Belongs to the FAM228 family.</text>
</comment>
<organism evidence="2 3">
    <name type="scientific">Ranitomeya imitator</name>
    <name type="common">mimic poison frog</name>
    <dbReference type="NCBI Taxonomy" id="111125"/>
    <lineage>
        <taxon>Eukaryota</taxon>
        <taxon>Metazoa</taxon>
        <taxon>Chordata</taxon>
        <taxon>Craniata</taxon>
        <taxon>Vertebrata</taxon>
        <taxon>Euteleostomi</taxon>
        <taxon>Amphibia</taxon>
        <taxon>Batrachia</taxon>
        <taxon>Anura</taxon>
        <taxon>Neobatrachia</taxon>
        <taxon>Hyloidea</taxon>
        <taxon>Dendrobatidae</taxon>
        <taxon>Dendrobatinae</taxon>
        <taxon>Ranitomeya</taxon>
    </lineage>
</organism>
<feature type="non-terminal residue" evidence="2">
    <location>
        <position position="98"/>
    </location>
</feature>
<dbReference type="EMBL" id="CAUEEQ010003880">
    <property type="protein sequence ID" value="CAJ0926197.1"/>
    <property type="molecule type" value="Genomic_DNA"/>
</dbReference>
<proteinExistence type="inferred from homology"/>
<protein>
    <submittedName>
        <fullName evidence="2">Uncharacterized protein</fullName>
    </submittedName>
</protein>
<dbReference type="Proteomes" id="UP001176940">
    <property type="component" value="Unassembled WGS sequence"/>
</dbReference>
<accession>A0ABN9KVW5</accession>
<dbReference type="PANTHER" id="PTHR28584:SF1">
    <property type="entry name" value="PROTEIN FAM228B"/>
    <property type="match status" value="1"/>
</dbReference>
<sequence>QISTQMFPDPLLQQSQRRYEEEKIAMHCDTGRVFSAKEIHELTSQKLPRVPLGRQSMNGAEWLKTPLGYIESDIRLKSSTLYGQVNWVIENNNLTLKE</sequence>
<name>A0ABN9KVW5_9NEOB</name>
<dbReference type="PANTHER" id="PTHR28584">
    <property type="entry name" value="FAMILY WITH SEQUENCE SIMILARITY 228 MEMBER A"/>
    <property type="match status" value="1"/>
</dbReference>
<evidence type="ECO:0000313" key="3">
    <source>
        <dbReference type="Proteomes" id="UP001176940"/>
    </source>
</evidence>
<feature type="non-terminal residue" evidence="2">
    <location>
        <position position="1"/>
    </location>
</feature>
<gene>
    <name evidence="2" type="ORF">RIMI_LOCUS2711688</name>
</gene>
<evidence type="ECO:0000313" key="2">
    <source>
        <dbReference type="EMBL" id="CAJ0926197.1"/>
    </source>
</evidence>
<keyword evidence="3" id="KW-1185">Reference proteome</keyword>
<reference evidence="2" key="1">
    <citation type="submission" date="2023-07" db="EMBL/GenBank/DDBJ databases">
        <authorList>
            <person name="Stuckert A."/>
        </authorList>
    </citation>
    <scope>NUCLEOTIDE SEQUENCE</scope>
</reference>